<comment type="caution">
    <text evidence="2">The sequence shown here is derived from an EMBL/GenBank/DDBJ whole genome shotgun (WGS) entry which is preliminary data.</text>
</comment>
<reference evidence="3" key="1">
    <citation type="journal article" date="2019" name="Int. J. Syst. Evol. Microbiol.">
        <title>The Global Catalogue of Microorganisms (GCM) 10K type strain sequencing project: providing services to taxonomists for standard genome sequencing and annotation.</title>
        <authorList>
            <consortium name="The Broad Institute Genomics Platform"/>
            <consortium name="The Broad Institute Genome Sequencing Center for Infectious Disease"/>
            <person name="Wu L."/>
            <person name="Ma J."/>
        </authorList>
    </citation>
    <scope>NUCLEOTIDE SEQUENCE [LARGE SCALE GENOMIC DNA]</scope>
    <source>
        <strain evidence="3">JCM 13250</strain>
    </source>
</reference>
<keyword evidence="1" id="KW-1133">Transmembrane helix</keyword>
<evidence type="ECO:0008006" key="4">
    <source>
        <dbReference type="Google" id="ProtNLM"/>
    </source>
</evidence>
<dbReference type="Proteomes" id="UP001500218">
    <property type="component" value="Unassembled WGS sequence"/>
</dbReference>
<dbReference type="RefSeq" id="WP_344134316.1">
    <property type="nucleotide sequence ID" value="NZ_BAAALT010000128.1"/>
</dbReference>
<keyword evidence="3" id="KW-1185">Reference proteome</keyword>
<gene>
    <name evidence="2" type="ORF">GCM10009682_40100</name>
</gene>
<keyword evidence="1" id="KW-0472">Membrane</keyword>
<accession>A0ABP4YGX6</accession>
<evidence type="ECO:0000313" key="2">
    <source>
        <dbReference type="EMBL" id="GAA1814970.1"/>
    </source>
</evidence>
<feature type="transmembrane region" description="Helical" evidence="1">
    <location>
        <begin position="7"/>
        <end position="26"/>
    </location>
</feature>
<keyword evidence="1" id="KW-0812">Transmembrane</keyword>
<proteinExistence type="predicted"/>
<organism evidence="2 3">
    <name type="scientific">Luedemannella flava</name>
    <dbReference type="NCBI Taxonomy" id="349316"/>
    <lineage>
        <taxon>Bacteria</taxon>
        <taxon>Bacillati</taxon>
        <taxon>Actinomycetota</taxon>
        <taxon>Actinomycetes</taxon>
        <taxon>Micromonosporales</taxon>
        <taxon>Micromonosporaceae</taxon>
        <taxon>Luedemannella</taxon>
    </lineage>
</organism>
<feature type="transmembrane region" description="Helical" evidence="1">
    <location>
        <begin position="32"/>
        <end position="51"/>
    </location>
</feature>
<dbReference type="InterPro" id="IPR025323">
    <property type="entry name" value="DUF4229"/>
</dbReference>
<sequence length="89" mass="9769">MNPAIKYSLGRIGLFVVVAVPLLLFLPETMNSLLKLMIAIAVSAGLSFFLLRGLRDQVADQMSANARRKIEEKERLRAALAGEDAPKDN</sequence>
<protein>
    <recommendedName>
        <fullName evidence="4">DUF4229 domain-containing protein</fullName>
    </recommendedName>
</protein>
<evidence type="ECO:0000313" key="3">
    <source>
        <dbReference type="Proteomes" id="UP001500218"/>
    </source>
</evidence>
<dbReference type="Pfam" id="PF14012">
    <property type="entry name" value="DUF4229"/>
    <property type="match status" value="1"/>
</dbReference>
<name>A0ABP4YGX6_9ACTN</name>
<dbReference type="EMBL" id="BAAALT010000128">
    <property type="protein sequence ID" value="GAA1814970.1"/>
    <property type="molecule type" value="Genomic_DNA"/>
</dbReference>
<evidence type="ECO:0000256" key="1">
    <source>
        <dbReference type="SAM" id="Phobius"/>
    </source>
</evidence>